<accession>A0A2W2AYW1</accession>
<keyword evidence="5" id="KW-1185">Reference proteome</keyword>
<sequence length="162" mass="18317">MSAVILTLFGEEVVPEQLNTAGKVRAPKKKAKEAKPKEAKAPKAAPKDVEPQILRGWEADKQYYSIGEVAELFKVKTSHIRFWTNEFELKVRTTKKGDRLYAPDDIKELRAIYHLVKERGFTISGAKTKLKDGPVLSVVALDLKESLLHLRNQLLLIRNQLA</sequence>
<dbReference type="Proteomes" id="UP000248745">
    <property type="component" value="Unassembled WGS sequence"/>
</dbReference>
<dbReference type="RefSeq" id="WP_110998882.1">
    <property type="nucleotide sequence ID" value="NZ_QKTW01000016.1"/>
</dbReference>
<evidence type="ECO:0000256" key="2">
    <source>
        <dbReference type="SAM" id="MobiDB-lite"/>
    </source>
</evidence>
<feature type="compositionally biased region" description="Basic and acidic residues" evidence="2">
    <location>
        <begin position="33"/>
        <end position="47"/>
    </location>
</feature>
<dbReference type="PROSITE" id="PS50937">
    <property type="entry name" value="HTH_MERR_2"/>
    <property type="match status" value="1"/>
</dbReference>
<dbReference type="SUPFAM" id="SSF46955">
    <property type="entry name" value="Putative DNA-binding domain"/>
    <property type="match status" value="1"/>
</dbReference>
<proteinExistence type="predicted"/>
<dbReference type="InterPro" id="IPR000551">
    <property type="entry name" value="MerR-type_HTH_dom"/>
</dbReference>
<evidence type="ECO:0000259" key="3">
    <source>
        <dbReference type="PROSITE" id="PS50937"/>
    </source>
</evidence>
<reference evidence="4 5" key="1">
    <citation type="submission" date="2018-06" db="EMBL/GenBank/DDBJ databases">
        <title>Mucibacter soli gen. nov., sp. nov., a new member of the family Chitinophagaceae producing mucin.</title>
        <authorList>
            <person name="Kim M.-K."/>
            <person name="Park S."/>
            <person name="Kim T.-S."/>
            <person name="Joung Y."/>
            <person name="Han J.-H."/>
            <person name="Kim S.B."/>
        </authorList>
    </citation>
    <scope>NUCLEOTIDE SEQUENCE [LARGE SCALE GENOMIC DNA]</scope>
    <source>
        <strain evidence="4 5">R1-15</strain>
    </source>
</reference>
<dbReference type="Gene3D" id="1.10.1660.10">
    <property type="match status" value="1"/>
</dbReference>
<dbReference type="Pfam" id="PF13411">
    <property type="entry name" value="MerR_1"/>
    <property type="match status" value="1"/>
</dbReference>
<keyword evidence="1" id="KW-0238">DNA-binding</keyword>
<gene>
    <name evidence="4" type="ORF">DN068_10565</name>
</gene>
<dbReference type="EMBL" id="QKTW01000016">
    <property type="protein sequence ID" value="PZF72848.1"/>
    <property type="molecule type" value="Genomic_DNA"/>
</dbReference>
<dbReference type="GO" id="GO:0003700">
    <property type="term" value="F:DNA-binding transcription factor activity"/>
    <property type="evidence" value="ECO:0007669"/>
    <property type="project" value="InterPro"/>
</dbReference>
<dbReference type="InterPro" id="IPR009061">
    <property type="entry name" value="DNA-bd_dom_put_sf"/>
</dbReference>
<name>A0A2W2AYW1_9BACT</name>
<evidence type="ECO:0000313" key="5">
    <source>
        <dbReference type="Proteomes" id="UP000248745"/>
    </source>
</evidence>
<dbReference type="GO" id="GO:0003677">
    <property type="term" value="F:DNA binding"/>
    <property type="evidence" value="ECO:0007669"/>
    <property type="project" value="UniProtKB-KW"/>
</dbReference>
<dbReference type="PANTHER" id="PTHR30204:SF15">
    <property type="entry name" value="BLL5018 PROTEIN"/>
    <property type="match status" value="1"/>
</dbReference>
<organism evidence="4 5">
    <name type="scientific">Taibaiella soli</name>
    <dbReference type="NCBI Taxonomy" id="1649169"/>
    <lineage>
        <taxon>Bacteria</taxon>
        <taxon>Pseudomonadati</taxon>
        <taxon>Bacteroidota</taxon>
        <taxon>Chitinophagia</taxon>
        <taxon>Chitinophagales</taxon>
        <taxon>Chitinophagaceae</taxon>
        <taxon>Taibaiella</taxon>
    </lineage>
</organism>
<evidence type="ECO:0000313" key="4">
    <source>
        <dbReference type="EMBL" id="PZF72848.1"/>
    </source>
</evidence>
<evidence type="ECO:0000256" key="1">
    <source>
        <dbReference type="ARBA" id="ARBA00023125"/>
    </source>
</evidence>
<dbReference type="AlphaFoldDB" id="A0A2W2AYW1"/>
<dbReference type="InterPro" id="IPR047057">
    <property type="entry name" value="MerR_fam"/>
</dbReference>
<comment type="caution">
    <text evidence="4">The sequence shown here is derived from an EMBL/GenBank/DDBJ whole genome shotgun (WGS) entry which is preliminary data.</text>
</comment>
<dbReference type="OrthoDB" id="9810140at2"/>
<protein>
    <recommendedName>
        <fullName evidence="3">HTH merR-type domain-containing protein</fullName>
    </recommendedName>
</protein>
<feature type="region of interest" description="Disordered" evidence="2">
    <location>
        <begin position="24"/>
        <end position="47"/>
    </location>
</feature>
<dbReference type="PANTHER" id="PTHR30204">
    <property type="entry name" value="REDOX-CYCLING DRUG-SENSING TRANSCRIPTIONAL ACTIVATOR SOXR"/>
    <property type="match status" value="1"/>
</dbReference>
<dbReference type="SMART" id="SM00422">
    <property type="entry name" value="HTH_MERR"/>
    <property type="match status" value="1"/>
</dbReference>
<feature type="domain" description="HTH merR-type" evidence="3">
    <location>
        <begin position="63"/>
        <end position="132"/>
    </location>
</feature>